<name>A0A238ZTH9_9PSEU</name>
<organism evidence="7 8">
    <name type="scientific">Haloechinothrix alba</name>
    <dbReference type="NCBI Taxonomy" id="664784"/>
    <lineage>
        <taxon>Bacteria</taxon>
        <taxon>Bacillati</taxon>
        <taxon>Actinomycetota</taxon>
        <taxon>Actinomycetes</taxon>
        <taxon>Pseudonocardiales</taxon>
        <taxon>Pseudonocardiaceae</taxon>
        <taxon>Haloechinothrix</taxon>
    </lineage>
</organism>
<dbReference type="PANTHER" id="PTHR43107:SF15">
    <property type="entry name" value="FATTY ACID TRANSPORT PROTEIN 3, ISOFORM A"/>
    <property type="match status" value="1"/>
</dbReference>
<dbReference type="GO" id="GO:0005886">
    <property type="term" value="C:plasma membrane"/>
    <property type="evidence" value="ECO:0007669"/>
    <property type="project" value="TreeGrafter"/>
</dbReference>
<evidence type="ECO:0000256" key="2">
    <source>
        <dbReference type="ARBA" id="ARBA00022598"/>
    </source>
</evidence>
<dbReference type="InterPro" id="IPR045851">
    <property type="entry name" value="AMP-bd_C_sf"/>
</dbReference>
<evidence type="ECO:0000256" key="3">
    <source>
        <dbReference type="ARBA" id="ARBA00022741"/>
    </source>
</evidence>
<dbReference type="GO" id="GO:0005524">
    <property type="term" value="F:ATP binding"/>
    <property type="evidence" value="ECO:0007669"/>
    <property type="project" value="UniProtKB-KW"/>
</dbReference>
<reference evidence="7 8" key="1">
    <citation type="submission" date="2017-06" db="EMBL/GenBank/DDBJ databases">
        <authorList>
            <person name="Kim H.J."/>
            <person name="Triplett B.A."/>
        </authorList>
    </citation>
    <scope>NUCLEOTIDE SEQUENCE [LARGE SCALE GENOMIC DNA]</scope>
    <source>
        <strain evidence="7 8">DSM 45207</strain>
    </source>
</reference>
<feature type="domain" description="AMP-binding enzyme C-terminal" evidence="6">
    <location>
        <begin position="427"/>
        <end position="503"/>
    </location>
</feature>
<dbReference type="GO" id="GO:0005324">
    <property type="term" value="F:long-chain fatty acid transmembrane transporter activity"/>
    <property type="evidence" value="ECO:0007669"/>
    <property type="project" value="TreeGrafter"/>
</dbReference>
<dbReference type="GO" id="GO:0044539">
    <property type="term" value="P:long-chain fatty acid import into cell"/>
    <property type="evidence" value="ECO:0007669"/>
    <property type="project" value="TreeGrafter"/>
</dbReference>
<dbReference type="SUPFAM" id="SSF56801">
    <property type="entry name" value="Acetyl-CoA synthetase-like"/>
    <property type="match status" value="1"/>
</dbReference>
<keyword evidence="3" id="KW-0547">Nucleotide-binding</keyword>
<dbReference type="InterPro" id="IPR000873">
    <property type="entry name" value="AMP-dep_synth/lig_dom"/>
</dbReference>
<sequence length="534" mass="56289">MTATADGPPTVTGHLLARAAEEHAGLAFGAATWTWREHVQECAEHAALLRELHGEDAPFHVGVLADNIPSFSFLLGAAALSGAVLVGLNPTRRGDALARDVRVADCRMVITESAYRPLLDGLDLGAANGKVFDVDTAAWGEALAAHRGARLRPVPSEPDDLLMLIFTSGTSGEPKPVRCTHAKIAYPGEMLASRFELSAADTAYVAMPLFHSNAVMAGWSVAVAGGATLALRRRFSASGFLPDVRAYGATYANYVGTPLSYVLDVAEGADDADNPLRVVYGNEGAPADLAAFAERFDCAVVDGYGSTEGGVAISRTPDTPAGALGLLPDGVDILHPDTGQPCPPARFDAAGQLRNPDEAIGELVNTAGTGMFAGYYNAADAESDRVRDGMYFTGDLAYRDGEGFCYFAGRTGEWLRVGGENLGAAPIERALLRHPDIVEAAVYGIPDERVGDAVTAALVLASGASFDAEAFGAFLTGQGDLGPTQYPRYVRVLAELPRTPTHKVLKRELAAQQLDCPDPVYVRTSREPPSYAAR</sequence>
<evidence type="ECO:0000259" key="6">
    <source>
        <dbReference type="Pfam" id="PF13193"/>
    </source>
</evidence>
<dbReference type="PROSITE" id="PS00455">
    <property type="entry name" value="AMP_BINDING"/>
    <property type="match status" value="1"/>
</dbReference>
<accession>A0A238ZTH9</accession>
<gene>
    <name evidence="7" type="ORF">SAMN06265360_12437</name>
</gene>
<dbReference type="Gene3D" id="3.30.300.30">
    <property type="match status" value="1"/>
</dbReference>
<proteinExistence type="inferred from homology"/>
<dbReference type="InterPro" id="IPR042099">
    <property type="entry name" value="ANL_N_sf"/>
</dbReference>
<evidence type="ECO:0000256" key="4">
    <source>
        <dbReference type="ARBA" id="ARBA00022840"/>
    </source>
</evidence>
<comment type="similarity">
    <text evidence="1">Belongs to the ATP-dependent AMP-binding enzyme family.</text>
</comment>
<dbReference type="Pfam" id="PF13193">
    <property type="entry name" value="AMP-binding_C"/>
    <property type="match status" value="1"/>
</dbReference>
<keyword evidence="8" id="KW-1185">Reference proteome</keyword>
<dbReference type="EMBL" id="FZNW01000024">
    <property type="protein sequence ID" value="SNR86054.1"/>
    <property type="molecule type" value="Genomic_DNA"/>
</dbReference>
<dbReference type="GO" id="GO:0004467">
    <property type="term" value="F:long-chain fatty acid-CoA ligase activity"/>
    <property type="evidence" value="ECO:0007669"/>
    <property type="project" value="TreeGrafter"/>
</dbReference>
<evidence type="ECO:0000313" key="8">
    <source>
        <dbReference type="Proteomes" id="UP000198348"/>
    </source>
</evidence>
<dbReference type="AlphaFoldDB" id="A0A238ZTH9"/>
<dbReference type="RefSeq" id="WP_089303122.1">
    <property type="nucleotide sequence ID" value="NZ_FZNW01000024.1"/>
</dbReference>
<keyword evidence="2" id="KW-0436">Ligase</keyword>
<dbReference type="InterPro" id="IPR020845">
    <property type="entry name" value="AMP-binding_CS"/>
</dbReference>
<dbReference type="Pfam" id="PF00501">
    <property type="entry name" value="AMP-binding"/>
    <property type="match status" value="1"/>
</dbReference>
<evidence type="ECO:0000259" key="5">
    <source>
        <dbReference type="Pfam" id="PF00501"/>
    </source>
</evidence>
<dbReference type="Gene3D" id="3.40.50.12780">
    <property type="entry name" value="N-terminal domain of ligase-like"/>
    <property type="match status" value="1"/>
</dbReference>
<keyword evidence="4" id="KW-0067">ATP-binding</keyword>
<evidence type="ECO:0000256" key="1">
    <source>
        <dbReference type="ARBA" id="ARBA00006432"/>
    </source>
</evidence>
<dbReference type="InterPro" id="IPR025110">
    <property type="entry name" value="AMP-bd_C"/>
</dbReference>
<dbReference type="PANTHER" id="PTHR43107">
    <property type="entry name" value="LONG-CHAIN FATTY ACID TRANSPORT PROTEIN"/>
    <property type="match status" value="1"/>
</dbReference>
<dbReference type="OrthoDB" id="2579187at2"/>
<feature type="domain" description="AMP-dependent synthetase/ligase" evidence="5">
    <location>
        <begin position="25"/>
        <end position="376"/>
    </location>
</feature>
<protein>
    <submittedName>
        <fullName evidence="7">Fatty-acyl-CoA synthase</fullName>
    </submittedName>
</protein>
<dbReference type="Proteomes" id="UP000198348">
    <property type="component" value="Unassembled WGS sequence"/>
</dbReference>
<evidence type="ECO:0000313" key="7">
    <source>
        <dbReference type="EMBL" id="SNR86054.1"/>
    </source>
</evidence>